<dbReference type="NCBIfam" id="TIGR00752">
    <property type="entry name" value="slp"/>
    <property type="match status" value="1"/>
</dbReference>
<dbReference type="Proteomes" id="UP000051634">
    <property type="component" value="Unassembled WGS sequence"/>
</dbReference>
<gene>
    <name evidence="1" type="ORF">Ga0074115_11060</name>
</gene>
<evidence type="ECO:0000313" key="2">
    <source>
        <dbReference type="Proteomes" id="UP000051634"/>
    </source>
</evidence>
<dbReference type="PANTHER" id="PTHR37530:SF1">
    <property type="entry name" value="OUTER MEMBRANE PROTEIN SLP"/>
    <property type="match status" value="1"/>
</dbReference>
<keyword evidence="2" id="KW-1185">Reference proteome</keyword>
<proteinExistence type="predicted"/>
<reference evidence="1 2" key="1">
    <citation type="submission" date="2015-11" db="EMBL/GenBank/DDBJ databases">
        <title>The genome of Candidatus Endoriftia persephone in Ridgeia piscesae and population structure of the North Eastern Pacific vestimentiferan symbionts.</title>
        <authorList>
            <person name="Perez M."/>
            <person name="Juniper K.S."/>
        </authorList>
    </citation>
    <scope>NUCLEOTIDE SEQUENCE [LARGE SCALE GENOMIC DNA]</scope>
    <source>
        <strain evidence="1">Ind11</strain>
    </source>
</reference>
<name>A0A0T5YWB0_9GAMM</name>
<comment type="caution">
    <text evidence="1">The sequence shown here is derived from an EMBL/GenBank/DDBJ whole genome shotgun (WGS) entry which is preliminary data.</text>
</comment>
<dbReference type="Pfam" id="PF03843">
    <property type="entry name" value="Slp"/>
    <property type="match status" value="1"/>
</dbReference>
<accession>A0A0T5YWB0</accession>
<dbReference type="PANTHER" id="PTHR37530">
    <property type="entry name" value="OUTER MEMBRANE PROTEIN SLP"/>
    <property type="match status" value="1"/>
</dbReference>
<dbReference type="PIRSF" id="PIRSF004982">
    <property type="entry name" value="SlP"/>
    <property type="match status" value="1"/>
</dbReference>
<evidence type="ECO:0000313" key="1">
    <source>
        <dbReference type="EMBL" id="KRT54845.1"/>
    </source>
</evidence>
<dbReference type="GO" id="GO:0019867">
    <property type="term" value="C:outer membrane"/>
    <property type="evidence" value="ECO:0007669"/>
    <property type="project" value="InterPro"/>
</dbReference>
<dbReference type="AlphaFoldDB" id="A0A0T5YWB0"/>
<keyword evidence="1" id="KW-0449">Lipoprotein</keyword>
<protein>
    <submittedName>
        <fullName evidence="1">Outer membrane lipoprotein, Slp family</fullName>
    </submittedName>
</protein>
<dbReference type="InterPro" id="IPR004658">
    <property type="entry name" value="OMP_Slp"/>
</dbReference>
<dbReference type="RefSeq" id="WP_005958907.1">
    <property type="nucleotide sequence ID" value="NZ_KQ557126.1"/>
</dbReference>
<organism evidence="1 2">
    <name type="scientific">endosymbiont of Ridgeia piscesae</name>
    <dbReference type="NCBI Taxonomy" id="54398"/>
    <lineage>
        <taxon>Bacteria</taxon>
        <taxon>Pseudomonadati</taxon>
        <taxon>Pseudomonadota</taxon>
        <taxon>Gammaproteobacteria</taxon>
        <taxon>sulfur-oxidizing symbionts</taxon>
    </lineage>
</organism>
<dbReference type="EMBL" id="LDXT01000087">
    <property type="protein sequence ID" value="KRT54845.1"/>
    <property type="molecule type" value="Genomic_DNA"/>
</dbReference>
<dbReference type="OrthoDB" id="5295757at2"/>
<sequence>MINKVTNALLLSLAIQLNGCASPLPKAISQVPPTEIRVEEVRQQPERFLGSRVRWGGSIIQVENLPQHTLIELLSRPLSGNGKPDSSGRTQGRFLARIPGFLDPEEYPKERLLTISGTIAGTTQRTIGDYPYLYPLVESEIHHLWPDQREARDWRNRDPFYDPWYPWGSPWYRHPYYW</sequence>